<dbReference type="Gene3D" id="1.25.40.590">
    <property type="entry name" value="Type IV / VI secretion system, DotU"/>
    <property type="match status" value="1"/>
</dbReference>
<organism evidence="4 5">
    <name type="scientific">Malikia spinosa</name>
    <dbReference type="NCBI Taxonomy" id="86180"/>
    <lineage>
        <taxon>Bacteria</taxon>
        <taxon>Pseudomonadati</taxon>
        <taxon>Pseudomonadota</taxon>
        <taxon>Betaproteobacteria</taxon>
        <taxon>Burkholderiales</taxon>
        <taxon>Comamonadaceae</taxon>
        <taxon>Malikia</taxon>
    </lineage>
</organism>
<evidence type="ECO:0000259" key="3">
    <source>
        <dbReference type="PROSITE" id="PS51123"/>
    </source>
</evidence>
<sequence length="420" mass="45325">MEQTLLLPAPAHWPDHARAGWSSQPPGQRLAPLMLDWPGGINPLVAAANPLLGLAAGLRQQAHHPDPVGLRETLAQAVALFESRAQAAGVPHSELLAARYALCTLLDEAAASTPWGEPVWAQRSLLVQFHNEAWGGEKFFLLLGKLAEQPQQHSALLELFYLILALGFEGRYRVLPNGRAQLAGIRERLAQLLARQRGPVERELSPQWRSDAGRASIQRERLPPWVFAALTALLLALVYAALSFALNRQSDPTFSAILALRVPPELQTSPPGPAPERLARLLAAEIATGAITVRDLPDRSLVIAQGDQLFEPGSATVSDSFARLLERIGAAAAKTQGQVLVRGHTDDRPIRSVRFPSNWHLSLARADAAGQLLLPALGDPARLRTEGLADSEPVASNQSADGRARNRRVEIVLYAAAPGS</sequence>
<accession>A0A2S9KCA2</accession>
<dbReference type="InterPro" id="IPR017732">
    <property type="entry name" value="T4/T6SS_DotU"/>
</dbReference>
<dbReference type="PROSITE" id="PS51123">
    <property type="entry name" value="OMPA_2"/>
    <property type="match status" value="1"/>
</dbReference>
<dbReference type="InterPro" id="IPR036737">
    <property type="entry name" value="OmpA-like_sf"/>
</dbReference>
<dbReference type="Pfam" id="PF09850">
    <property type="entry name" value="DotU"/>
    <property type="match status" value="1"/>
</dbReference>
<gene>
    <name evidence="4" type="primary">tssL</name>
    <name evidence="4" type="ORF">C6P61_13210</name>
</gene>
<evidence type="ECO:0000256" key="1">
    <source>
        <dbReference type="PROSITE-ProRule" id="PRU00473"/>
    </source>
</evidence>
<dbReference type="NCBIfam" id="TIGR03349">
    <property type="entry name" value="IV_VI_DotU"/>
    <property type="match status" value="1"/>
</dbReference>
<keyword evidence="5" id="KW-1185">Reference proteome</keyword>
<dbReference type="Proteomes" id="UP000238326">
    <property type="component" value="Unassembled WGS sequence"/>
</dbReference>
<dbReference type="Gene3D" id="3.30.1330.60">
    <property type="entry name" value="OmpA-like domain"/>
    <property type="match status" value="1"/>
</dbReference>
<dbReference type="PANTHER" id="PTHR38033:SF1">
    <property type="entry name" value="DOTU FAMILY TYPE IV_VI SECRETION SYSTEM PROTEIN"/>
    <property type="match status" value="1"/>
</dbReference>
<keyword evidence="2" id="KW-1133">Transmembrane helix</keyword>
<comment type="caution">
    <text evidence="4">The sequence shown here is derived from an EMBL/GenBank/DDBJ whole genome shotgun (WGS) entry which is preliminary data.</text>
</comment>
<dbReference type="NCBIfam" id="NF005444">
    <property type="entry name" value="PRK07033.1"/>
    <property type="match status" value="1"/>
</dbReference>
<keyword evidence="1 2" id="KW-0472">Membrane</keyword>
<dbReference type="GO" id="GO:0016020">
    <property type="term" value="C:membrane"/>
    <property type="evidence" value="ECO:0007669"/>
    <property type="project" value="UniProtKB-UniRule"/>
</dbReference>
<dbReference type="InterPro" id="IPR006665">
    <property type="entry name" value="OmpA-like"/>
</dbReference>
<dbReference type="SUPFAM" id="SSF103088">
    <property type="entry name" value="OmpA-like"/>
    <property type="match status" value="1"/>
</dbReference>
<evidence type="ECO:0000313" key="5">
    <source>
        <dbReference type="Proteomes" id="UP000238326"/>
    </source>
</evidence>
<dbReference type="CDD" id="cd07185">
    <property type="entry name" value="OmpA_C-like"/>
    <property type="match status" value="1"/>
</dbReference>
<dbReference type="NCBIfam" id="TIGR03350">
    <property type="entry name" value="type_VI_ompA"/>
    <property type="match status" value="1"/>
</dbReference>
<proteinExistence type="predicted"/>
<feature type="transmembrane region" description="Helical" evidence="2">
    <location>
        <begin position="225"/>
        <end position="246"/>
    </location>
</feature>
<name>A0A2S9KCA2_9BURK</name>
<protein>
    <submittedName>
        <fullName evidence="4">Type VI secretion system protein TssL</fullName>
    </submittedName>
</protein>
<evidence type="ECO:0000256" key="2">
    <source>
        <dbReference type="SAM" id="Phobius"/>
    </source>
</evidence>
<evidence type="ECO:0000313" key="4">
    <source>
        <dbReference type="EMBL" id="PRD68044.1"/>
    </source>
</evidence>
<keyword evidence="2" id="KW-0812">Transmembrane</keyword>
<dbReference type="InterPro" id="IPR038522">
    <property type="entry name" value="T4/T6SS_DotU_sf"/>
</dbReference>
<dbReference type="NCBIfam" id="NF038228">
    <property type="entry name" value="IcmH_DotU_IVB"/>
    <property type="match status" value="1"/>
</dbReference>
<dbReference type="OrthoDB" id="345640at2"/>
<dbReference type="Pfam" id="PF00691">
    <property type="entry name" value="OmpA"/>
    <property type="match status" value="1"/>
</dbReference>
<dbReference type="EMBL" id="PVLR01000039">
    <property type="protein sequence ID" value="PRD68044.1"/>
    <property type="molecule type" value="Genomic_DNA"/>
</dbReference>
<dbReference type="PANTHER" id="PTHR38033">
    <property type="entry name" value="MEMBRANE PROTEIN-RELATED"/>
    <property type="match status" value="1"/>
</dbReference>
<reference evidence="4 5" key="1">
    <citation type="submission" date="2018-03" db="EMBL/GenBank/DDBJ databases">
        <title>Comparative genomics illustrates the genes involved in a hyperalkaliphilic mechanisms of Serpentinomonas isolated from highly-alkaline calcium-rich serpentinized springs.</title>
        <authorList>
            <person name="Suzuki S."/>
            <person name="Ishii S."/>
            <person name="Walworth N."/>
            <person name="Bird L."/>
            <person name="Kuenen J.G."/>
            <person name="Nealson K.H."/>
        </authorList>
    </citation>
    <scope>NUCLEOTIDE SEQUENCE [LARGE SCALE GENOMIC DNA]</scope>
    <source>
        <strain evidence="4 5">83</strain>
    </source>
</reference>
<dbReference type="InterPro" id="IPR017733">
    <property type="entry name" value="OmpA-like_dom_proteobacteria"/>
</dbReference>
<feature type="domain" description="OmpA-like" evidence="3">
    <location>
        <begin position="297"/>
        <end position="417"/>
    </location>
</feature>
<dbReference type="AlphaFoldDB" id="A0A2S9KCA2"/>